<proteinExistence type="predicted"/>
<dbReference type="Pfam" id="PF12551">
    <property type="entry name" value="PHBC_N"/>
    <property type="match status" value="1"/>
</dbReference>
<name>A0A4P8IVL2_9BURK</name>
<keyword evidence="7" id="KW-1185">Reference proteome</keyword>
<dbReference type="GO" id="GO:0042619">
    <property type="term" value="P:poly-hydroxybutyrate biosynthetic process"/>
    <property type="evidence" value="ECO:0007669"/>
    <property type="project" value="InterPro"/>
</dbReference>
<evidence type="ECO:0000256" key="3">
    <source>
        <dbReference type="SAM" id="MobiDB-lite"/>
    </source>
</evidence>
<dbReference type="Proteomes" id="UP000298656">
    <property type="component" value="Chromosome 1"/>
</dbReference>
<protein>
    <submittedName>
        <fullName evidence="6">Alpha/beta fold hydrolase</fullName>
    </submittedName>
</protein>
<dbReference type="PANTHER" id="PTHR36837:SF5">
    <property type="entry name" value="POLY-3-HYDROXYBUTYRATE SYNTHASE"/>
    <property type="match status" value="1"/>
</dbReference>
<dbReference type="GO" id="GO:0016787">
    <property type="term" value="F:hydrolase activity"/>
    <property type="evidence" value="ECO:0007669"/>
    <property type="project" value="UniProtKB-KW"/>
</dbReference>
<organism evidence="6 7">
    <name type="scientific">Trinickia violacea</name>
    <dbReference type="NCBI Taxonomy" id="2571746"/>
    <lineage>
        <taxon>Bacteria</taxon>
        <taxon>Pseudomonadati</taxon>
        <taxon>Pseudomonadota</taxon>
        <taxon>Betaproteobacteria</taxon>
        <taxon>Burkholderiales</taxon>
        <taxon>Burkholderiaceae</taxon>
        <taxon>Trinickia</taxon>
    </lineage>
</organism>
<gene>
    <name evidence="6" type="ORF">FAZ95_12365</name>
</gene>
<keyword evidence="2" id="KW-0012">Acyltransferase</keyword>
<dbReference type="AlphaFoldDB" id="A0A4P8IVL2"/>
<reference evidence="6 7" key="1">
    <citation type="submission" date="2019-05" db="EMBL/GenBank/DDBJ databases">
        <title>Burkholderia sp. DHOD12, isolated from subtropical forest soil.</title>
        <authorList>
            <person name="Gao Z.-H."/>
            <person name="Qiu L.-H."/>
        </authorList>
    </citation>
    <scope>NUCLEOTIDE SEQUENCE [LARGE SCALE GENOMIC DNA]</scope>
    <source>
        <strain evidence="6 7">DHOD12</strain>
    </source>
</reference>
<dbReference type="OrthoDB" id="7208816at2"/>
<dbReference type="GO" id="GO:0016746">
    <property type="term" value="F:acyltransferase activity"/>
    <property type="evidence" value="ECO:0007669"/>
    <property type="project" value="UniProtKB-KW"/>
</dbReference>
<dbReference type="KEGG" id="tvl:FAZ95_12365"/>
<accession>A0A4P8IVL2</accession>
<keyword evidence="1" id="KW-0808">Transferase</keyword>
<evidence type="ECO:0000256" key="1">
    <source>
        <dbReference type="ARBA" id="ARBA00022679"/>
    </source>
</evidence>
<evidence type="ECO:0000259" key="5">
    <source>
        <dbReference type="Pfam" id="PF12551"/>
    </source>
</evidence>
<dbReference type="Gene3D" id="3.40.50.1820">
    <property type="entry name" value="alpha/beta hydrolase"/>
    <property type="match status" value="1"/>
</dbReference>
<dbReference type="InterPro" id="IPR010941">
    <property type="entry name" value="PhaC_N"/>
</dbReference>
<evidence type="ECO:0000313" key="6">
    <source>
        <dbReference type="EMBL" id="QCP49899.1"/>
    </source>
</evidence>
<dbReference type="Pfam" id="PF07167">
    <property type="entry name" value="PhaC_N"/>
    <property type="match status" value="1"/>
</dbReference>
<dbReference type="SUPFAM" id="SSF53474">
    <property type="entry name" value="alpha/beta-Hydrolases"/>
    <property type="match status" value="1"/>
</dbReference>
<evidence type="ECO:0000256" key="2">
    <source>
        <dbReference type="ARBA" id="ARBA00023315"/>
    </source>
</evidence>
<dbReference type="PANTHER" id="PTHR36837">
    <property type="entry name" value="POLY(3-HYDROXYALKANOATE) POLYMERASE SUBUNIT PHAC"/>
    <property type="match status" value="1"/>
</dbReference>
<sequence>MDTRLKPEPADDRATAEPMPGRLPASPFRSLDHAKEAWIARATGGLSPAALSLAFADWFLHLLAAPGKQMELAALATRNAGQLFEYGQGALLGAGVPPVTQALPGDDRFRAAAWQIEPFQLWQQAFLLTEQWWSAATHGMPGTTRHHEDVVSFGARQWLDVFAPTNFALTNPEVLQRTVATAGINLAQGAQHALEDASRIAAGKPPVGTERFRVGVDLAATPGSVVFRNHLIELIQYRPTTEKVAAEPVLIVPAWIMKYYILDLSPHNSLIRYLVDQGHTVFCISWRNVDEDDRDLGFDDYRNLGVMAALDAISRIVPNQKIHATGYCLGGTLLAVAAAAMANAKDERLASVTLFAAQTDFTEPGELQLFIDDSQVYFLESMMWERGYLGANQMAGSFQLLQSNDLIWSRVVHDYLLGERSPMIDLMAWNADPTRMPYRMHSEYLRKLFLDNDLACARYEVDGHPISLRNIRAPMFVVGTERDHIAPWRSVYKIHYLSDTDVTFVLTSGGHNAGIVSEPGHPHRQFRIKTTAAADMSIGPDEWVAAAEQRDGSWWPAWSEWLHARGAAKRVAPPHIGLPEADTPILADAPGTYVFQK</sequence>
<feature type="region of interest" description="Disordered" evidence="3">
    <location>
        <begin position="1"/>
        <end position="24"/>
    </location>
</feature>
<keyword evidence="6" id="KW-0378">Hydrolase</keyword>
<dbReference type="InterPro" id="IPR029058">
    <property type="entry name" value="AB_hydrolase_fold"/>
</dbReference>
<dbReference type="EMBL" id="CP040077">
    <property type="protein sequence ID" value="QCP49899.1"/>
    <property type="molecule type" value="Genomic_DNA"/>
</dbReference>
<feature type="domain" description="Poly-beta-hydroxybutyrate polymerase N-terminal" evidence="4">
    <location>
        <begin position="106"/>
        <end position="274"/>
    </location>
</feature>
<evidence type="ECO:0000259" key="4">
    <source>
        <dbReference type="Pfam" id="PF07167"/>
    </source>
</evidence>
<feature type="compositionally biased region" description="Basic and acidic residues" evidence="3">
    <location>
        <begin position="1"/>
        <end position="15"/>
    </location>
</feature>
<dbReference type="InterPro" id="IPR051321">
    <property type="entry name" value="PHA/PHB_synthase"/>
</dbReference>
<feature type="domain" description="Poly-beta-hydroxybutyrate polymerase N-terminal" evidence="5">
    <location>
        <begin position="27"/>
        <end position="68"/>
    </location>
</feature>
<dbReference type="InterPro" id="IPR022211">
    <property type="entry name" value="PHBC_N"/>
</dbReference>
<evidence type="ECO:0000313" key="7">
    <source>
        <dbReference type="Proteomes" id="UP000298656"/>
    </source>
</evidence>